<reference evidence="2 3" key="1">
    <citation type="submission" date="2019-03" db="EMBL/GenBank/DDBJ databases">
        <title>Genomic Encyclopedia of Type Strains, Phase IV (KMG-IV): sequencing the most valuable type-strain genomes for metagenomic binning, comparative biology and taxonomic classification.</title>
        <authorList>
            <person name="Goeker M."/>
        </authorList>
    </citation>
    <scope>NUCLEOTIDE SEQUENCE [LARGE SCALE GENOMIC DNA]</scope>
    <source>
        <strain evidence="2 3">DSM 18792</strain>
    </source>
</reference>
<dbReference type="OrthoDB" id="9863704at2"/>
<evidence type="ECO:0000256" key="1">
    <source>
        <dbReference type="SAM" id="MobiDB-lite"/>
    </source>
</evidence>
<feature type="region of interest" description="Disordered" evidence="1">
    <location>
        <begin position="114"/>
        <end position="144"/>
    </location>
</feature>
<accession>A0A4R1RB68</accession>
<proteinExistence type="predicted"/>
<dbReference type="EMBL" id="SLUP01000011">
    <property type="protein sequence ID" value="TCL62860.1"/>
    <property type="molecule type" value="Genomic_DNA"/>
</dbReference>
<evidence type="ECO:0000313" key="2">
    <source>
        <dbReference type="EMBL" id="TCL62860.1"/>
    </source>
</evidence>
<dbReference type="Proteomes" id="UP000295455">
    <property type="component" value="Unassembled WGS sequence"/>
</dbReference>
<keyword evidence="3" id="KW-1185">Reference proteome</keyword>
<name>A0A4R1RB68_9FLAO</name>
<sequence length="225" mass="25630">MISNYINNLLNKNSQRQNVVEPRLKSRFEDAAEATYNEPINNTSETENTSFQEYNPIDERASEEMINGSRKVYQTIHSEEKNIENISKSQNQFLNTIEKHFHSSDYNGEEIKEKSTVSTASQLKNVGEEPTEKPYYKPNETKENKSYGILNKPVMVTNKTEIGFKENNDTMAQQKAAPTSVQPSIKISIGKIEVKAVKASPKTPLKPKAQPNLKLSLDDYINKRK</sequence>
<protein>
    <submittedName>
        <fullName evidence="2">Uncharacterized protein</fullName>
    </submittedName>
</protein>
<organism evidence="2 3">
    <name type="scientific">Mariniflexile fucanivorans</name>
    <dbReference type="NCBI Taxonomy" id="264023"/>
    <lineage>
        <taxon>Bacteria</taxon>
        <taxon>Pseudomonadati</taxon>
        <taxon>Bacteroidota</taxon>
        <taxon>Flavobacteriia</taxon>
        <taxon>Flavobacteriales</taxon>
        <taxon>Flavobacteriaceae</taxon>
        <taxon>Mariniflexile</taxon>
    </lineage>
</organism>
<dbReference type="AlphaFoldDB" id="A0A4R1RB68"/>
<evidence type="ECO:0000313" key="3">
    <source>
        <dbReference type="Proteomes" id="UP000295455"/>
    </source>
</evidence>
<feature type="compositionally biased region" description="Basic and acidic residues" evidence="1">
    <location>
        <begin position="126"/>
        <end position="144"/>
    </location>
</feature>
<gene>
    <name evidence="2" type="ORF">EV196_11156</name>
</gene>
<dbReference type="RefSeq" id="WP_132219293.1">
    <property type="nucleotide sequence ID" value="NZ_OX156936.1"/>
</dbReference>
<comment type="caution">
    <text evidence="2">The sequence shown here is derived from an EMBL/GenBank/DDBJ whole genome shotgun (WGS) entry which is preliminary data.</text>
</comment>